<proteinExistence type="predicted"/>
<sequence>MSDSGATVEDPTSQDMGTSPLVKLDGSNEVVATSEQSSQYKLLRATMNGLVDQLRQELAQHGERISILEKYNSYIMRHLGEVDDRLDSVEGNMEETENITRRVKAETRSGKRGRDKIDQGDEQGKAKNTIRRSKRKKTCFT</sequence>
<protein>
    <submittedName>
        <fullName evidence="2">Uncharacterized protein</fullName>
    </submittedName>
</protein>
<feature type="compositionally biased region" description="Basic and acidic residues" evidence="1">
    <location>
        <begin position="98"/>
        <end position="109"/>
    </location>
</feature>
<feature type="compositionally biased region" description="Basic residues" evidence="1">
    <location>
        <begin position="128"/>
        <end position="141"/>
    </location>
</feature>
<keyword evidence="3" id="KW-1185">Reference proteome</keyword>
<name>A0A6A6DG53_9PEZI</name>
<feature type="compositionally biased region" description="Polar residues" evidence="1">
    <location>
        <begin position="1"/>
        <end position="17"/>
    </location>
</feature>
<dbReference type="OrthoDB" id="10442360at2759"/>
<dbReference type="Proteomes" id="UP000800200">
    <property type="component" value="Unassembled WGS sequence"/>
</dbReference>
<dbReference type="AlphaFoldDB" id="A0A6A6DG53"/>
<feature type="compositionally biased region" description="Basic and acidic residues" evidence="1">
    <location>
        <begin position="115"/>
        <end position="125"/>
    </location>
</feature>
<reference evidence="2" key="1">
    <citation type="journal article" date="2020" name="Stud. Mycol.">
        <title>101 Dothideomycetes genomes: a test case for predicting lifestyles and emergence of pathogens.</title>
        <authorList>
            <person name="Haridas S."/>
            <person name="Albert R."/>
            <person name="Binder M."/>
            <person name="Bloem J."/>
            <person name="Labutti K."/>
            <person name="Salamov A."/>
            <person name="Andreopoulos B."/>
            <person name="Baker S."/>
            <person name="Barry K."/>
            <person name="Bills G."/>
            <person name="Bluhm B."/>
            <person name="Cannon C."/>
            <person name="Castanera R."/>
            <person name="Culley D."/>
            <person name="Daum C."/>
            <person name="Ezra D."/>
            <person name="Gonzalez J."/>
            <person name="Henrissat B."/>
            <person name="Kuo A."/>
            <person name="Liang C."/>
            <person name="Lipzen A."/>
            <person name="Lutzoni F."/>
            <person name="Magnuson J."/>
            <person name="Mondo S."/>
            <person name="Nolan M."/>
            <person name="Ohm R."/>
            <person name="Pangilinan J."/>
            <person name="Park H.-J."/>
            <person name="Ramirez L."/>
            <person name="Alfaro M."/>
            <person name="Sun H."/>
            <person name="Tritt A."/>
            <person name="Yoshinaga Y."/>
            <person name="Zwiers L.-H."/>
            <person name="Turgeon B."/>
            <person name="Goodwin S."/>
            <person name="Spatafora J."/>
            <person name="Crous P."/>
            <person name="Grigoriev I."/>
        </authorList>
    </citation>
    <scope>NUCLEOTIDE SEQUENCE</scope>
    <source>
        <strain evidence="2">CBS 207.26</strain>
    </source>
</reference>
<dbReference type="EMBL" id="ML994689">
    <property type="protein sequence ID" value="KAF2177372.1"/>
    <property type="molecule type" value="Genomic_DNA"/>
</dbReference>
<evidence type="ECO:0000256" key="1">
    <source>
        <dbReference type="SAM" id="MobiDB-lite"/>
    </source>
</evidence>
<evidence type="ECO:0000313" key="2">
    <source>
        <dbReference type="EMBL" id="KAF2177372.1"/>
    </source>
</evidence>
<feature type="region of interest" description="Disordered" evidence="1">
    <location>
        <begin position="90"/>
        <end position="141"/>
    </location>
</feature>
<feature type="region of interest" description="Disordered" evidence="1">
    <location>
        <begin position="1"/>
        <end position="23"/>
    </location>
</feature>
<gene>
    <name evidence="2" type="ORF">K469DRAFT_755164</name>
</gene>
<evidence type="ECO:0000313" key="3">
    <source>
        <dbReference type="Proteomes" id="UP000800200"/>
    </source>
</evidence>
<accession>A0A6A6DG53</accession>
<organism evidence="2 3">
    <name type="scientific">Zopfia rhizophila CBS 207.26</name>
    <dbReference type="NCBI Taxonomy" id="1314779"/>
    <lineage>
        <taxon>Eukaryota</taxon>
        <taxon>Fungi</taxon>
        <taxon>Dikarya</taxon>
        <taxon>Ascomycota</taxon>
        <taxon>Pezizomycotina</taxon>
        <taxon>Dothideomycetes</taxon>
        <taxon>Dothideomycetes incertae sedis</taxon>
        <taxon>Zopfiaceae</taxon>
        <taxon>Zopfia</taxon>
    </lineage>
</organism>